<evidence type="ECO:0000256" key="1">
    <source>
        <dbReference type="ARBA" id="ARBA00004141"/>
    </source>
</evidence>
<feature type="transmembrane region" description="Helical" evidence="6">
    <location>
        <begin position="212"/>
        <end position="234"/>
    </location>
</feature>
<comment type="subcellular location">
    <subcellularLocation>
        <location evidence="1 6">Membrane</location>
        <topology evidence="1 6">Multi-pass membrane protein</topology>
    </subcellularLocation>
</comment>
<keyword evidence="4 6" id="KW-1133">Transmembrane helix</keyword>
<evidence type="ECO:0000256" key="5">
    <source>
        <dbReference type="ARBA" id="ARBA00023136"/>
    </source>
</evidence>
<organism evidence="8 9">
    <name type="scientific">Dillenia turbinata</name>
    <dbReference type="NCBI Taxonomy" id="194707"/>
    <lineage>
        <taxon>Eukaryota</taxon>
        <taxon>Viridiplantae</taxon>
        <taxon>Streptophyta</taxon>
        <taxon>Embryophyta</taxon>
        <taxon>Tracheophyta</taxon>
        <taxon>Spermatophyta</taxon>
        <taxon>Magnoliopsida</taxon>
        <taxon>eudicotyledons</taxon>
        <taxon>Gunneridae</taxon>
        <taxon>Pentapetalae</taxon>
        <taxon>Dilleniales</taxon>
        <taxon>Dilleniaceae</taxon>
        <taxon>Dillenia</taxon>
    </lineage>
</organism>
<evidence type="ECO:0000256" key="3">
    <source>
        <dbReference type="ARBA" id="ARBA00022692"/>
    </source>
</evidence>
<reference evidence="8 9" key="1">
    <citation type="submission" date="2023-12" db="EMBL/GenBank/DDBJ databases">
        <title>A high-quality genome assembly for Dillenia turbinata (Dilleniales).</title>
        <authorList>
            <person name="Chanderbali A."/>
        </authorList>
    </citation>
    <scope>NUCLEOTIDE SEQUENCE [LARGE SCALE GENOMIC DNA]</scope>
    <source>
        <strain evidence="8">LSX21</strain>
        <tissue evidence="8">Leaf</tissue>
    </source>
</reference>
<feature type="transmembrane region" description="Helical" evidence="6">
    <location>
        <begin position="135"/>
        <end position="155"/>
    </location>
</feature>
<accession>A0AAN8UMM1</accession>
<feature type="transmembrane region" description="Helical" evidence="6">
    <location>
        <begin position="181"/>
        <end position="200"/>
    </location>
</feature>
<dbReference type="PANTHER" id="PTHR31218">
    <property type="entry name" value="WAT1-RELATED PROTEIN"/>
    <property type="match status" value="1"/>
</dbReference>
<name>A0AAN8UMM1_9MAGN</name>
<feature type="domain" description="EamA" evidence="7">
    <location>
        <begin position="17"/>
        <end position="153"/>
    </location>
</feature>
<dbReference type="SUPFAM" id="SSF103481">
    <property type="entry name" value="Multidrug resistance efflux transporter EmrE"/>
    <property type="match status" value="2"/>
</dbReference>
<feature type="transmembrane region" description="Helical" evidence="6">
    <location>
        <begin position="103"/>
        <end position="123"/>
    </location>
</feature>
<dbReference type="GO" id="GO:0022857">
    <property type="term" value="F:transmembrane transporter activity"/>
    <property type="evidence" value="ECO:0007669"/>
    <property type="project" value="InterPro"/>
</dbReference>
<keyword evidence="9" id="KW-1185">Reference proteome</keyword>
<comment type="similarity">
    <text evidence="2 6">Belongs to the drug/metabolite transporter (DMT) superfamily. Plant drug/metabolite exporter (P-DME) (TC 2.A.7.4) family.</text>
</comment>
<protein>
    <recommendedName>
        <fullName evidence="6">WAT1-related protein</fullName>
    </recommendedName>
</protein>
<comment type="caution">
    <text evidence="8">The sequence shown here is derived from an EMBL/GenBank/DDBJ whole genome shotgun (WGS) entry which is preliminary data.</text>
</comment>
<keyword evidence="3 6" id="KW-0812">Transmembrane</keyword>
<dbReference type="EMBL" id="JBAMMX010000027">
    <property type="protein sequence ID" value="KAK6913147.1"/>
    <property type="molecule type" value="Genomic_DNA"/>
</dbReference>
<feature type="transmembrane region" description="Helical" evidence="6">
    <location>
        <begin position="276"/>
        <end position="297"/>
    </location>
</feature>
<evidence type="ECO:0000313" key="8">
    <source>
        <dbReference type="EMBL" id="KAK6913147.1"/>
    </source>
</evidence>
<evidence type="ECO:0000313" key="9">
    <source>
        <dbReference type="Proteomes" id="UP001370490"/>
    </source>
</evidence>
<feature type="transmembrane region" description="Helical" evidence="6">
    <location>
        <begin position="246"/>
        <end position="269"/>
    </location>
</feature>
<keyword evidence="5 6" id="KW-0472">Membrane</keyword>
<dbReference type="InterPro" id="IPR037185">
    <property type="entry name" value="EmrE-like"/>
</dbReference>
<dbReference type="Pfam" id="PF00892">
    <property type="entry name" value="EamA"/>
    <property type="match status" value="1"/>
</dbReference>
<evidence type="ECO:0000259" key="7">
    <source>
        <dbReference type="Pfam" id="PF00892"/>
    </source>
</evidence>
<evidence type="ECO:0000256" key="4">
    <source>
        <dbReference type="ARBA" id="ARBA00022989"/>
    </source>
</evidence>
<proteinExistence type="inferred from homology"/>
<feature type="transmembrane region" description="Helical" evidence="6">
    <location>
        <begin position="79"/>
        <end position="97"/>
    </location>
</feature>
<dbReference type="Proteomes" id="UP001370490">
    <property type="component" value="Unassembled WGS sequence"/>
</dbReference>
<sequence length="354" mass="38253">MAGRYCYRVVLPVTAMLILRCALVGGATLFKAANNKGLSYYAFVVYYHGLATLLLLFSPFVFNSRSGLPPLNICILRKIFLLGALGATTMILAFKGISYSSPTLHSAISNLNPGFTFILAVIFRMETVKLRSSSSWAKIIGTIVSICGAILVILYKGPPIILTKLQSTLTYTPLESSKSNWIIGGLLIAEQVLLPVSYILQAQVLKEYPSELVVTFFNNLFMTLLAGVFGLLAEPNPDAWTCLPDIALAAILYFGIVVAVFVNAGFAWVIHLKGPLFLSSFTPMNIIIAIAMGVIFLGDTPHLGSFIGATIITAGFYTVLWGKANEGVVESCKESLEVSSSQKTPFLENPSIDA</sequence>
<feature type="transmembrane region" description="Helical" evidence="6">
    <location>
        <begin position="38"/>
        <end position="58"/>
    </location>
</feature>
<gene>
    <name evidence="8" type="ORF">RJ641_022748</name>
</gene>
<evidence type="ECO:0000256" key="6">
    <source>
        <dbReference type="RuleBase" id="RU363077"/>
    </source>
</evidence>
<dbReference type="InterPro" id="IPR000620">
    <property type="entry name" value="EamA_dom"/>
</dbReference>
<dbReference type="GO" id="GO:0016020">
    <property type="term" value="C:membrane"/>
    <property type="evidence" value="ECO:0007669"/>
    <property type="project" value="UniProtKB-SubCell"/>
</dbReference>
<dbReference type="AlphaFoldDB" id="A0AAN8UMM1"/>
<feature type="transmembrane region" description="Helical" evidence="6">
    <location>
        <begin position="303"/>
        <end position="321"/>
    </location>
</feature>
<dbReference type="InterPro" id="IPR030184">
    <property type="entry name" value="WAT1-related"/>
</dbReference>
<feature type="transmembrane region" description="Helical" evidence="6">
    <location>
        <begin position="9"/>
        <end position="32"/>
    </location>
</feature>
<evidence type="ECO:0000256" key="2">
    <source>
        <dbReference type="ARBA" id="ARBA00007635"/>
    </source>
</evidence>